<comment type="caution">
    <text evidence="3">The sequence shown here is derived from an EMBL/GenBank/DDBJ whole genome shotgun (WGS) entry which is preliminary data.</text>
</comment>
<sequence>MPRQKPASSGSLFVVSSFVWTDNVDVEGLQSPEVYTTRSAANKAAVEMMARYSELRNRGDYNYQLREDKSKGFYCGRLELDDAQSATQVRVHVRIHMVVPDEPTSLQGGNNREDAVASLVAKPASDDEEDDEDQEDEKIREEKPDVEEDKIKEEDNNDDVDDEEAEEVKPKKPAKKPAGKKIALAITSRKTIPKGKPNCLKGLKVLFTGTFNTMDRKTSVAAAEKYGAQVITKLEDTDYIILGTRAGPKKLEIINEHELDTITEEEFFQILENGVSKEKRESMAARRAADAAEGPEESEGPPKKRSRK</sequence>
<dbReference type="EMBL" id="MCFJ01000012">
    <property type="protein sequence ID" value="ORY60098.1"/>
    <property type="molecule type" value="Genomic_DNA"/>
</dbReference>
<dbReference type="GeneID" id="63774887"/>
<feature type="compositionally biased region" description="Acidic residues" evidence="1">
    <location>
        <begin position="155"/>
        <end position="166"/>
    </location>
</feature>
<proteinExistence type="predicted"/>
<evidence type="ECO:0000256" key="1">
    <source>
        <dbReference type="SAM" id="MobiDB-lite"/>
    </source>
</evidence>
<dbReference type="InParanoid" id="A0A1Y2DLA5"/>
<feature type="region of interest" description="Disordered" evidence="1">
    <location>
        <begin position="277"/>
        <end position="308"/>
    </location>
</feature>
<dbReference type="Proteomes" id="UP000193689">
    <property type="component" value="Unassembled WGS sequence"/>
</dbReference>
<dbReference type="STRING" id="1141098.A0A1Y2DLA5"/>
<protein>
    <recommendedName>
        <fullName evidence="2">BRCT domain-containing protein</fullName>
    </recommendedName>
</protein>
<feature type="compositionally biased region" description="Basic and acidic residues" evidence="1">
    <location>
        <begin position="137"/>
        <end position="154"/>
    </location>
</feature>
<dbReference type="OrthoDB" id="446168at2759"/>
<dbReference type="SUPFAM" id="SSF52113">
    <property type="entry name" value="BRCT domain"/>
    <property type="match status" value="1"/>
</dbReference>
<feature type="compositionally biased region" description="Acidic residues" evidence="1">
    <location>
        <begin position="126"/>
        <end position="136"/>
    </location>
</feature>
<accession>A0A1Y2DLA5</accession>
<evidence type="ECO:0000259" key="2">
    <source>
        <dbReference type="PROSITE" id="PS50172"/>
    </source>
</evidence>
<dbReference type="SMART" id="SM00292">
    <property type="entry name" value="BRCT"/>
    <property type="match status" value="1"/>
</dbReference>
<dbReference type="Gene3D" id="3.40.50.10190">
    <property type="entry name" value="BRCT domain"/>
    <property type="match status" value="1"/>
</dbReference>
<evidence type="ECO:0000313" key="3">
    <source>
        <dbReference type="EMBL" id="ORY60098.1"/>
    </source>
</evidence>
<dbReference type="InterPro" id="IPR036420">
    <property type="entry name" value="BRCT_dom_sf"/>
</dbReference>
<dbReference type="AlphaFoldDB" id="A0A1Y2DLA5"/>
<feature type="compositionally biased region" description="Basic and acidic residues" evidence="1">
    <location>
        <begin position="277"/>
        <end position="290"/>
    </location>
</feature>
<evidence type="ECO:0000313" key="4">
    <source>
        <dbReference type="Proteomes" id="UP000193689"/>
    </source>
</evidence>
<dbReference type="PROSITE" id="PS50172">
    <property type="entry name" value="BRCT"/>
    <property type="match status" value="1"/>
</dbReference>
<dbReference type="Pfam" id="PF00533">
    <property type="entry name" value="BRCT"/>
    <property type="match status" value="1"/>
</dbReference>
<reference evidence="3 4" key="1">
    <citation type="submission" date="2016-07" db="EMBL/GenBank/DDBJ databases">
        <title>Pervasive Adenine N6-methylation of Active Genes in Fungi.</title>
        <authorList>
            <consortium name="DOE Joint Genome Institute"/>
            <person name="Mondo S.J."/>
            <person name="Dannebaum R.O."/>
            <person name="Kuo R.C."/>
            <person name="Labutti K."/>
            <person name="Haridas S."/>
            <person name="Kuo A."/>
            <person name="Salamov A."/>
            <person name="Ahrendt S.R."/>
            <person name="Lipzen A."/>
            <person name="Sullivan W."/>
            <person name="Andreopoulos W.B."/>
            <person name="Clum A."/>
            <person name="Lindquist E."/>
            <person name="Daum C."/>
            <person name="Ramamoorthy G.K."/>
            <person name="Gryganskyi A."/>
            <person name="Culley D."/>
            <person name="Magnuson J.K."/>
            <person name="James T.Y."/>
            <person name="O'Malley M.A."/>
            <person name="Stajich J.E."/>
            <person name="Spatafora J.W."/>
            <person name="Visel A."/>
            <person name="Grigoriev I.V."/>
        </authorList>
    </citation>
    <scope>NUCLEOTIDE SEQUENCE [LARGE SCALE GENOMIC DNA]</scope>
    <source>
        <strain evidence="3 4">CBS 129021</strain>
    </source>
</reference>
<gene>
    <name evidence="3" type="ORF">BCR38DRAFT_412299</name>
</gene>
<name>A0A1Y2DLA5_9PEZI</name>
<feature type="region of interest" description="Disordered" evidence="1">
    <location>
        <begin position="121"/>
        <end position="180"/>
    </location>
</feature>
<keyword evidence="4" id="KW-1185">Reference proteome</keyword>
<dbReference type="RefSeq" id="XP_040712532.1">
    <property type="nucleotide sequence ID" value="XM_040858675.1"/>
</dbReference>
<organism evidence="3 4">
    <name type="scientific">Pseudomassariella vexata</name>
    <dbReference type="NCBI Taxonomy" id="1141098"/>
    <lineage>
        <taxon>Eukaryota</taxon>
        <taxon>Fungi</taxon>
        <taxon>Dikarya</taxon>
        <taxon>Ascomycota</taxon>
        <taxon>Pezizomycotina</taxon>
        <taxon>Sordariomycetes</taxon>
        <taxon>Xylariomycetidae</taxon>
        <taxon>Amphisphaeriales</taxon>
        <taxon>Pseudomassariaceae</taxon>
        <taxon>Pseudomassariella</taxon>
    </lineage>
</organism>
<dbReference type="InterPro" id="IPR001357">
    <property type="entry name" value="BRCT_dom"/>
</dbReference>
<feature type="domain" description="BRCT" evidence="2">
    <location>
        <begin position="195"/>
        <end position="274"/>
    </location>
</feature>